<dbReference type="Gene3D" id="3.40.1580.10">
    <property type="entry name" value="SMI1/KNR4-like"/>
    <property type="match status" value="1"/>
</dbReference>
<keyword evidence="3" id="KW-1185">Reference proteome</keyword>
<evidence type="ECO:0000259" key="1">
    <source>
        <dbReference type="SMART" id="SM00860"/>
    </source>
</evidence>
<dbReference type="EMBL" id="JADOUF010000001">
    <property type="protein sequence ID" value="MBG6138333.1"/>
    <property type="molecule type" value="Genomic_DNA"/>
</dbReference>
<reference evidence="2" key="1">
    <citation type="submission" date="2020-11" db="EMBL/GenBank/DDBJ databases">
        <title>Sequencing the genomes of 1000 actinobacteria strains.</title>
        <authorList>
            <person name="Klenk H.-P."/>
        </authorList>
    </citation>
    <scope>NUCLEOTIDE SEQUENCE</scope>
    <source>
        <strain evidence="2">DSM 45356</strain>
    </source>
</reference>
<protein>
    <recommendedName>
        <fullName evidence="1">Knr4/Smi1-like domain-containing protein</fullName>
    </recommendedName>
</protein>
<comment type="caution">
    <text evidence="2">The sequence shown here is derived from an EMBL/GenBank/DDBJ whole genome shotgun (WGS) entry which is preliminary data.</text>
</comment>
<dbReference type="SUPFAM" id="SSF160631">
    <property type="entry name" value="SMI1/KNR4-like"/>
    <property type="match status" value="1"/>
</dbReference>
<dbReference type="SMART" id="SM00860">
    <property type="entry name" value="SMI1_KNR4"/>
    <property type="match status" value="1"/>
</dbReference>
<gene>
    <name evidence="2" type="ORF">IW245_004527</name>
</gene>
<proteinExistence type="predicted"/>
<dbReference type="Pfam" id="PF09346">
    <property type="entry name" value="SMI1_KNR4"/>
    <property type="match status" value="1"/>
</dbReference>
<sequence>MIVEYRRTALPAPESKLAELDAQVPGVLPEDYRAYLLQQDGGRLTSNNEAVREIFGVGEVPDYASIWAKLEVYEGRVPAWLLPVASDAFGNLFCLSLRDTDHGSVWFWDHEGEPEEDDDAPVEDNLTFKAKSWQEFLDGLQPFQLED</sequence>
<dbReference type="Proteomes" id="UP000622552">
    <property type="component" value="Unassembled WGS sequence"/>
</dbReference>
<dbReference type="AlphaFoldDB" id="A0A8J7GD33"/>
<dbReference type="InterPro" id="IPR037883">
    <property type="entry name" value="Knr4/Smi1-like_sf"/>
</dbReference>
<dbReference type="InterPro" id="IPR018958">
    <property type="entry name" value="Knr4/Smi1-like_dom"/>
</dbReference>
<name>A0A8J7GD33_9ACTN</name>
<feature type="domain" description="Knr4/Smi1-like" evidence="1">
    <location>
        <begin position="11"/>
        <end position="139"/>
    </location>
</feature>
<evidence type="ECO:0000313" key="2">
    <source>
        <dbReference type="EMBL" id="MBG6138333.1"/>
    </source>
</evidence>
<organism evidence="2 3">
    <name type="scientific">Longispora fulva</name>
    <dbReference type="NCBI Taxonomy" id="619741"/>
    <lineage>
        <taxon>Bacteria</taxon>
        <taxon>Bacillati</taxon>
        <taxon>Actinomycetota</taxon>
        <taxon>Actinomycetes</taxon>
        <taxon>Micromonosporales</taxon>
        <taxon>Micromonosporaceae</taxon>
        <taxon>Longispora</taxon>
    </lineage>
</organism>
<dbReference type="RefSeq" id="WP_197005107.1">
    <property type="nucleotide sequence ID" value="NZ_BONS01000017.1"/>
</dbReference>
<accession>A0A8J7GD33</accession>
<evidence type="ECO:0000313" key="3">
    <source>
        <dbReference type="Proteomes" id="UP000622552"/>
    </source>
</evidence>